<dbReference type="CDD" id="cd22534">
    <property type="entry name" value="KH-II_Era"/>
    <property type="match status" value="1"/>
</dbReference>
<keyword evidence="3 6" id="KW-0547">Nucleotide-binding</keyword>
<feature type="domain" description="KH type-2" evidence="9">
    <location>
        <begin position="210"/>
        <end position="287"/>
    </location>
</feature>
<keyword evidence="6" id="KW-0963">Cytoplasm</keyword>
<feature type="domain" description="Era-type G" evidence="10">
    <location>
        <begin position="13"/>
        <end position="179"/>
    </location>
</feature>
<feature type="region of interest" description="G2" evidence="7">
    <location>
        <begin position="47"/>
        <end position="51"/>
    </location>
</feature>
<feature type="binding site" evidence="6">
    <location>
        <begin position="130"/>
        <end position="133"/>
    </location>
    <ligand>
        <name>GTP</name>
        <dbReference type="ChEBI" id="CHEBI:37565"/>
    </ligand>
</feature>
<accession>A0A0F3MAY4</accession>
<comment type="function">
    <text evidence="6">An essential GTPase that binds both GDP and GTP, with rapid nucleotide exchange. Plays a role in 16S rRNA processing and 30S ribosomal subunit biogenesis and possibly also in cell cycle regulation and energy metabolism.</text>
</comment>
<dbReference type="AlphaFoldDB" id="A0A0F3MAY4"/>
<dbReference type="InterPro" id="IPR005225">
    <property type="entry name" value="Small_GTP-bd"/>
</dbReference>
<dbReference type="SUPFAM" id="SSF54814">
    <property type="entry name" value="Prokaryotic type KH domain (KH-domain type II)"/>
    <property type="match status" value="1"/>
</dbReference>
<comment type="similarity">
    <text evidence="1 6 7 8">Belongs to the TRAFAC class TrmE-Era-EngA-EngB-Septin-like GTPase superfamily. Era GTPase family.</text>
</comment>
<protein>
    <recommendedName>
        <fullName evidence="2 6">GTPase Era</fullName>
    </recommendedName>
</protein>
<evidence type="ECO:0000256" key="1">
    <source>
        <dbReference type="ARBA" id="ARBA00007921"/>
    </source>
</evidence>
<evidence type="ECO:0000256" key="4">
    <source>
        <dbReference type="ARBA" id="ARBA00022884"/>
    </source>
</evidence>
<dbReference type="Pfam" id="PF07650">
    <property type="entry name" value="KH_2"/>
    <property type="match status" value="1"/>
</dbReference>
<dbReference type="GO" id="GO:0043024">
    <property type="term" value="F:ribosomal small subunit binding"/>
    <property type="evidence" value="ECO:0007669"/>
    <property type="project" value="TreeGrafter"/>
</dbReference>
<comment type="subcellular location">
    <subcellularLocation>
        <location evidence="6">Cytoplasm</location>
    </subcellularLocation>
    <subcellularLocation>
        <location evidence="6">Cell membrane</location>
        <topology evidence="6">Peripheral membrane protein</topology>
    </subcellularLocation>
</comment>
<dbReference type="InterPro" id="IPR030388">
    <property type="entry name" value="G_ERA_dom"/>
</dbReference>
<dbReference type="Gene3D" id="3.40.50.300">
    <property type="entry name" value="P-loop containing nucleotide triphosphate hydrolases"/>
    <property type="match status" value="1"/>
</dbReference>
<dbReference type="GO" id="GO:0005525">
    <property type="term" value="F:GTP binding"/>
    <property type="evidence" value="ECO:0007669"/>
    <property type="project" value="UniProtKB-UniRule"/>
</dbReference>
<dbReference type="EMBL" id="LANO01000015">
    <property type="protein sequence ID" value="KJV52915.1"/>
    <property type="molecule type" value="Genomic_DNA"/>
</dbReference>
<keyword evidence="6" id="KW-0690">Ribosome biogenesis</keyword>
<dbReference type="InterPro" id="IPR005662">
    <property type="entry name" value="GTPase_Era-like"/>
</dbReference>
<dbReference type="NCBIfam" id="TIGR00231">
    <property type="entry name" value="small_GTP"/>
    <property type="match status" value="1"/>
</dbReference>
<dbReference type="EMBL" id="LS398551">
    <property type="protein sequence ID" value="SPR04584.1"/>
    <property type="molecule type" value="Genomic_DNA"/>
</dbReference>
<dbReference type="GO" id="GO:0005886">
    <property type="term" value="C:plasma membrane"/>
    <property type="evidence" value="ECO:0007669"/>
    <property type="project" value="UniProtKB-SubCell"/>
</dbReference>
<evidence type="ECO:0000259" key="10">
    <source>
        <dbReference type="PROSITE" id="PS51713"/>
    </source>
</evidence>
<dbReference type="GO" id="GO:0003924">
    <property type="term" value="F:GTPase activity"/>
    <property type="evidence" value="ECO:0007669"/>
    <property type="project" value="UniProtKB-UniRule"/>
</dbReference>
<dbReference type="RefSeq" id="WP_047220565.1">
    <property type="nucleotide sequence ID" value="NZ_LS398551.1"/>
</dbReference>
<dbReference type="Proteomes" id="UP000244959">
    <property type="component" value="Chromosome I"/>
</dbReference>
<dbReference type="NCBIfam" id="TIGR00436">
    <property type="entry name" value="era"/>
    <property type="match status" value="1"/>
</dbReference>
<dbReference type="InterPro" id="IPR009019">
    <property type="entry name" value="KH_sf_prok-type"/>
</dbReference>
<keyword evidence="14" id="KW-1185">Reference proteome</keyword>
<dbReference type="Proteomes" id="UP000033769">
    <property type="component" value="Unassembled WGS sequence"/>
</dbReference>
<dbReference type="Gene3D" id="3.30.300.20">
    <property type="match status" value="1"/>
</dbReference>
<evidence type="ECO:0000256" key="2">
    <source>
        <dbReference type="ARBA" id="ARBA00020484"/>
    </source>
</evidence>
<dbReference type="PROSITE" id="PS51713">
    <property type="entry name" value="G_ERA"/>
    <property type="match status" value="1"/>
</dbReference>
<feature type="region of interest" description="G3" evidence="7">
    <location>
        <begin position="68"/>
        <end position="71"/>
    </location>
</feature>
<dbReference type="GO" id="GO:0070181">
    <property type="term" value="F:small ribosomal subunit rRNA binding"/>
    <property type="evidence" value="ECO:0007669"/>
    <property type="project" value="UniProtKB-UniRule"/>
</dbReference>
<evidence type="ECO:0000256" key="3">
    <source>
        <dbReference type="ARBA" id="ARBA00022741"/>
    </source>
</evidence>
<dbReference type="NCBIfam" id="NF000908">
    <property type="entry name" value="PRK00089.1"/>
    <property type="match status" value="1"/>
</dbReference>
<evidence type="ECO:0000313" key="12">
    <source>
        <dbReference type="EMBL" id="SPR04584.1"/>
    </source>
</evidence>
<evidence type="ECO:0000256" key="6">
    <source>
        <dbReference type="HAMAP-Rule" id="MF_00367"/>
    </source>
</evidence>
<reference evidence="11 13" key="1">
    <citation type="submission" date="2015-02" db="EMBL/GenBank/DDBJ databases">
        <title>Genome Sequencing of Rickettsiales.</title>
        <authorList>
            <person name="Daugherty S.C."/>
            <person name="Su Q."/>
            <person name="Abolude K."/>
            <person name="Beier-Sexton M."/>
            <person name="Carlyon J.A."/>
            <person name="Carter R."/>
            <person name="Day N.P."/>
            <person name="Dumler S.J."/>
            <person name="Dyachenko V."/>
            <person name="Godinez A."/>
            <person name="Kurtti T.J."/>
            <person name="Lichay M."/>
            <person name="Mullins K.E."/>
            <person name="Ott S."/>
            <person name="Pappas-Brown V."/>
            <person name="Paris D.H."/>
            <person name="Patel P."/>
            <person name="Richards A.L."/>
            <person name="Sadzewicz L."/>
            <person name="Sears K."/>
            <person name="Seidman D."/>
            <person name="Sengamalay N."/>
            <person name="Stenos J."/>
            <person name="Tallon L.J."/>
            <person name="Vincent G."/>
            <person name="Fraser C.M."/>
            <person name="Munderloh U."/>
            <person name="Dunning-Hotopp J.C."/>
        </authorList>
    </citation>
    <scope>NUCLEOTIDE SEQUENCE [LARGE SCALE GENOMIC DNA]</scope>
    <source>
        <strain evidence="11 13">Gilliam</strain>
    </source>
</reference>
<organism evidence="11 13">
    <name type="scientific">Orientia tsutsugamushi str. Gilliam</name>
    <dbReference type="NCBI Taxonomy" id="1359184"/>
    <lineage>
        <taxon>Bacteria</taxon>
        <taxon>Pseudomonadati</taxon>
        <taxon>Pseudomonadota</taxon>
        <taxon>Alphaproteobacteria</taxon>
        <taxon>Rickettsiales</taxon>
        <taxon>Rickettsiaceae</taxon>
        <taxon>Rickettsieae</taxon>
        <taxon>Orientia</taxon>
    </lineage>
</organism>
<dbReference type="PANTHER" id="PTHR42698:SF1">
    <property type="entry name" value="GTPASE ERA, MITOCHONDRIAL"/>
    <property type="match status" value="1"/>
</dbReference>
<dbReference type="InterPro" id="IPR027417">
    <property type="entry name" value="P-loop_NTPase"/>
</dbReference>
<dbReference type="PROSITE" id="PS50823">
    <property type="entry name" value="KH_TYPE_2"/>
    <property type="match status" value="1"/>
</dbReference>
<reference evidence="12" key="2">
    <citation type="submission" date="2018-03" db="EMBL/GenBank/DDBJ databases">
        <authorList>
            <person name="Keele B.F."/>
        </authorList>
    </citation>
    <scope>NUCLEOTIDE SEQUENCE [LARGE SCALE GENOMIC DNA]</scope>
    <source>
        <strain evidence="12">Gilliam</strain>
    </source>
</reference>
<name>A0A0F3MAY4_ORITS</name>
<reference evidence="14" key="3">
    <citation type="submission" date="2018-03" db="EMBL/GenBank/DDBJ databases">
        <authorList>
            <person name="Batty M. E."/>
            <person name="Batty M E."/>
        </authorList>
    </citation>
    <scope>NUCLEOTIDE SEQUENCE [LARGE SCALE GENOMIC DNA]</scope>
    <source>
        <strain evidence="14">Gilliam</strain>
    </source>
</reference>
<dbReference type="PATRIC" id="fig|1359184.3.peg.447"/>
<evidence type="ECO:0000259" key="9">
    <source>
        <dbReference type="PROSITE" id="PS50823"/>
    </source>
</evidence>
<keyword evidence="6" id="KW-1003">Cell membrane</keyword>
<dbReference type="InterPro" id="IPR006073">
    <property type="entry name" value="GTP-bd"/>
</dbReference>
<feature type="region of interest" description="G1" evidence="7">
    <location>
        <begin position="21"/>
        <end position="28"/>
    </location>
</feature>
<dbReference type="GO" id="GO:0000028">
    <property type="term" value="P:ribosomal small subunit assembly"/>
    <property type="evidence" value="ECO:0007669"/>
    <property type="project" value="TreeGrafter"/>
</dbReference>
<feature type="binding site" evidence="6">
    <location>
        <begin position="21"/>
        <end position="28"/>
    </location>
    <ligand>
        <name>GTP</name>
        <dbReference type="ChEBI" id="CHEBI:37565"/>
    </ligand>
</feature>
<evidence type="ECO:0000313" key="14">
    <source>
        <dbReference type="Proteomes" id="UP000244959"/>
    </source>
</evidence>
<dbReference type="PANTHER" id="PTHR42698">
    <property type="entry name" value="GTPASE ERA"/>
    <property type="match status" value="1"/>
</dbReference>
<sequence length="306" mass="34676">MTESKNRLDKQQKTMVVSILGMPNSGKSTLLNRLIGQKISIVTPKVQTTRSAITGIVTYNLTQLIFIDTPGIFQPKKTLEKAMVRCAWTSIVGADIALLIIDITKKLNEQIQIILTRLISQKIKFCIILNKIDIGVNNLTQLMNDLKQLSINAKIIAISALNGNGVQELLQYISTIAPIRPWLYDEDDITTASMKFLAQEITREQLFLALHQELPYNITVQHERWEQLNDGSVKIYQAIVANKDNYKAIILGKAGSRIKSIGQKARFAMQKILNLKVCLILFVKIRPTWDQEYSFYEKMGLKLIKS</sequence>
<dbReference type="GO" id="GO:0005737">
    <property type="term" value="C:cytoplasm"/>
    <property type="evidence" value="ECO:0007669"/>
    <property type="project" value="UniProtKB-SubCell"/>
</dbReference>
<dbReference type="InterPro" id="IPR004044">
    <property type="entry name" value="KH_dom_type_2"/>
</dbReference>
<evidence type="ECO:0000256" key="7">
    <source>
        <dbReference type="PROSITE-ProRule" id="PRU01050"/>
    </source>
</evidence>
<dbReference type="SUPFAM" id="SSF52540">
    <property type="entry name" value="P-loop containing nucleoside triphosphate hydrolases"/>
    <property type="match status" value="1"/>
</dbReference>
<comment type="subunit">
    <text evidence="6">Monomer.</text>
</comment>
<dbReference type="CDD" id="cd04163">
    <property type="entry name" value="Era"/>
    <property type="match status" value="1"/>
</dbReference>
<evidence type="ECO:0000256" key="5">
    <source>
        <dbReference type="ARBA" id="ARBA00023134"/>
    </source>
</evidence>
<keyword evidence="6" id="KW-0699">rRNA-binding</keyword>
<evidence type="ECO:0000256" key="8">
    <source>
        <dbReference type="RuleBase" id="RU003761"/>
    </source>
</evidence>
<dbReference type="Pfam" id="PF01926">
    <property type="entry name" value="MMR_HSR1"/>
    <property type="match status" value="1"/>
</dbReference>
<gene>
    <name evidence="6 11" type="primary">era</name>
    <name evidence="12" type="ORF">GILLIAM_00736</name>
    <name evidence="11" type="ORF">OTSGILL_1173</name>
</gene>
<keyword evidence="6" id="KW-0472">Membrane</keyword>
<dbReference type="InterPro" id="IPR015946">
    <property type="entry name" value="KH_dom-like_a/b"/>
</dbReference>
<dbReference type="PRINTS" id="PR00326">
    <property type="entry name" value="GTP1OBG"/>
</dbReference>
<keyword evidence="5 6" id="KW-0342">GTP-binding</keyword>
<dbReference type="HAMAP" id="MF_00367">
    <property type="entry name" value="GTPase_Era"/>
    <property type="match status" value="1"/>
</dbReference>
<feature type="region of interest" description="G5" evidence="7">
    <location>
        <begin position="158"/>
        <end position="160"/>
    </location>
</feature>
<evidence type="ECO:0000313" key="11">
    <source>
        <dbReference type="EMBL" id="KJV52915.1"/>
    </source>
</evidence>
<proteinExistence type="inferred from homology"/>
<keyword evidence="4 6" id="KW-0694">RNA-binding</keyword>
<feature type="region of interest" description="G4" evidence="7">
    <location>
        <begin position="130"/>
        <end position="133"/>
    </location>
</feature>
<evidence type="ECO:0000313" key="13">
    <source>
        <dbReference type="Proteomes" id="UP000033769"/>
    </source>
</evidence>
<feature type="binding site" evidence="6">
    <location>
        <begin position="68"/>
        <end position="72"/>
    </location>
    <ligand>
        <name>GTP</name>
        <dbReference type="ChEBI" id="CHEBI:37565"/>
    </ligand>
</feature>